<dbReference type="EMBL" id="SSMC01000003">
    <property type="protein sequence ID" value="THD66663.1"/>
    <property type="molecule type" value="Genomic_DNA"/>
</dbReference>
<dbReference type="Proteomes" id="UP000305939">
    <property type="component" value="Unassembled WGS sequence"/>
</dbReference>
<dbReference type="InterPro" id="IPR019861">
    <property type="entry name" value="PorP/SprF_Bacteroidetes"/>
</dbReference>
<keyword evidence="1" id="KW-0732">Signal</keyword>
<reference evidence="2 3" key="1">
    <citation type="submission" date="2019-04" db="EMBL/GenBank/DDBJ databases">
        <title>Draft genome sequence of Robertkochia marina CC-AMO-30D.</title>
        <authorList>
            <person name="Hameed A."/>
            <person name="Lin S.-Y."/>
            <person name="Shahina M."/>
            <person name="Lai W.-A."/>
            <person name="Young C.-C."/>
        </authorList>
    </citation>
    <scope>NUCLEOTIDE SEQUENCE [LARGE SCALE GENOMIC DNA]</scope>
    <source>
        <strain evidence="2 3">CC-AMO-30D</strain>
    </source>
</reference>
<keyword evidence="3" id="KW-1185">Reference proteome</keyword>
<dbReference type="OrthoDB" id="1114455at2"/>
<protein>
    <submittedName>
        <fullName evidence="2">Type IX secretion system membrane protein PorP/SprF</fullName>
    </submittedName>
</protein>
<dbReference type="AlphaFoldDB" id="A0A4S3M123"/>
<dbReference type="RefSeq" id="WP_136336733.1">
    <property type="nucleotide sequence ID" value="NZ_QXMP01000003.1"/>
</dbReference>
<evidence type="ECO:0000313" key="3">
    <source>
        <dbReference type="Proteomes" id="UP000305939"/>
    </source>
</evidence>
<accession>A0A4S3M123</accession>
<feature type="chain" id="PRO_5020747682" evidence="1">
    <location>
        <begin position="21"/>
        <end position="307"/>
    </location>
</feature>
<evidence type="ECO:0000313" key="2">
    <source>
        <dbReference type="EMBL" id="THD66663.1"/>
    </source>
</evidence>
<evidence type="ECO:0000256" key="1">
    <source>
        <dbReference type="SAM" id="SignalP"/>
    </source>
</evidence>
<proteinExistence type="predicted"/>
<dbReference type="NCBIfam" id="TIGR03519">
    <property type="entry name" value="T9SS_PorP_fam"/>
    <property type="match status" value="1"/>
</dbReference>
<dbReference type="Pfam" id="PF11751">
    <property type="entry name" value="PorP_SprF"/>
    <property type="match status" value="1"/>
</dbReference>
<sequence>MKKITIVLFLVFTWCGFAQQLPQFTQYMYNTIAINPAYAGSRESLSVVALHRSQWSGFEGGPQTLTASIHSPMRNDRVGLGLSFINDQLGFENFSYVYGDFSYTIRTGERSQLAFGLKAGVTQFSLDQSFLSDPSVSGDPFFRDLSNRISPNLGAGIYWHSYRWYVGMSAPRLFNNNYNKGGALSNEDFVASERVSYYFTGGLVFDLGQNVKLKPSVLIKATNGAETAYDTAVNFLFYDKLWLGATYRWDDAIGAIADFQVSKNLRIGYAYDFGVSELRPYTDGSHEIFLLVDLSLKNPKFKSPRYF</sequence>
<organism evidence="2 3">
    <name type="scientific">Robertkochia marina</name>
    <dbReference type="NCBI Taxonomy" id="1227945"/>
    <lineage>
        <taxon>Bacteria</taxon>
        <taxon>Pseudomonadati</taxon>
        <taxon>Bacteroidota</taxon>
        <taxon>Flavobacteriia</taxon>
        <taxon>Flavobacteriales</taxon>
        <taxon>Flavobacteriaceae</taxon>
        <taxon>Robertkochia</taxon>
    </lineage>
</organism>
<comment type="caution">
    <text evidence="2">The sequence shown here is derived from an EMBL/GenBank/DDBJ whole genome shotgun (WGS) entry which is preliminary data.</text>
</comment>
<feature type="signal peptide" evidence="1">
    <location>
        <begin position="1"/>
        <end position="20"/>
    </location>
</feature>
<gene>
    <name evidence="2" type="ORF">E7Z59_12825</name>
</gene>
<name>A0A4S3M123_9FLAO</name>